<feature type="region of interest" description="Disordered" evidence="1">
    <location>
        <begin position="1"/>
        <end position="25"/>
    </location>
</feature>
<evidence type="ECO:0000313" key="2">
    <source>
        <dbReference type="EMBL" id="SDP86771.1"/>
    </source>
</evidence>
<protein>
    <submittedName>
        <fullName evidence="2">Uncharacterized protein</fullName>
    </submittedName>
</protein>
<proteinExistence type="predicted"/>
<dbReference type="EMBL" id="FNJB01000018">
    <property type="protein sequence ID" value="SDP86771.1"/>
    <property type="molecule type" value="Genomic_DNA"/>
</dbReference>
<evidence type="ECO:0000256" key="1">
    <source>
        <dbReference type="SAM" id="MobiDB-lite"/>
    </source>
</evidence>
<reference evidence="3" key="1">
    <citation type="submission" date="2016-10" db="EMBL/GenBank/DDBJ databases">
        <authorList>
            <person name="Varghese N."/>
            <person name="Submissions S."/>
        </authorList>
    </citation>
    <scope>NUCLEOTIDE SEQUENCE [LARGE SCALE GENOMIC DNA]</scope>
    <source>
        <strain evidence="3">IBRC-M 10655</strain>
    </source>
</reference>
<gene>
    <name evidence="2" type="ORF">SAMN05192558_11871</name>
</gene>
<sequence length="77" mass="7933">MGSPGCWPGASPEPEPHSAVGGFRGGLTPAVPAPPLWLRYHQSPGAPCAFPSVAAPYFPTVIDSSYGLCVEAVPANW</sequence>
<name>A0A1H0W8I2_9PSEU</name>
<keyword evidence="3" id="KW-1185">Reference proteome</keyword>
<organism evidence="2 3">
    <name type="scientific">Actinokineospora alba</name>
    <dbReference type="NCBI Taxonomy" id="504798"/>
    <lineage>
        <taxon>Bacteria</taxon>
        <taxon>Bacillati</taxon>
        <taxon>Actinomycetota</taxon>
        <taxon>Actinomycetes</taxon>
        <taxon>Pseudonocardiales</taxon>
        <taxon>Pseudonocardiaceae</taxon>
        <taxon>Actinokineospora</taxon>
    </lineage>
</organism>
<dbReference type="Proteomes" id="UP000199651">
    <property type="component" value="Unassembled WGS sequence"/>
</dbReference>
<accession>A0A1H0W8I2</accession>
<dbReference type="AlphaFoldDB" id="A0A1H0W8I2"/>
<evidence type="ECO:0000313" key="3">
    <source>
        <dbReference type="Proteomes" id="UP000199651"/>
    </source>
</evidence>